<dbReference type="AlphaFoldDB" id="A0A437R7Y4"/>
<protein>
    <submittedName>
        <fullName evidence="1">Uncharacterized protein</fullName>
    </submittedName>
</protein>
<evidence type="ECO:0000313" key="1">
    <source>
        <dbReference type="EMBL" id="RVU42852.1"/>
    </source>
</evidence>
<keyword evidence="2" id="KW-1185">Reference proteome</keyword>
<evidence type="ECO:0000313" key="2">
    <source>
        <dbReference type="Proteomes" id="UP000285575"/>
    </source>
</evidence>
<dbReference type="EMBL" id="SACR01000009">
    <property type="protein sequence ID" value="RVU42852.1"/>
    <property type="molecule type" value="Genomic_DNA"/>
</dbReference>
<reference evidence="1 2" key="1">
    <citation type="submission" date="2019-01" db="EMBL/GenBank/DDBJ databases">
        <authorList>
            <person name="Chen W.-M."/>
        </authorList>
    </citation>
    <scope>NUCLEOTIDE SEQUENCE [LARGE SCALE GENOMIC DNA]</scope>
    <source>
        <strain evidence="1 2">KYPY4</strain>
    </source>
</reference>
<name>A0A437R7Y4_9BURK</name>
<dbReference type="RefSeq" id="WP_128230811.1">
    <property type="nucleotide sequence ID" value="NZ_SACR01000009.1"/>
</dbReference>
<dbReference type="Proteomes" id="UP000285575">
    <property type="component" value="Unassembled WGS sequence"/>
</dbReference>
<accession>A0A437R7Y4</accession>
<comment type="caution">
    <text evidence="1">The sequence shown here is derived from an EMBL/GenBank/DDBJ whole genome shotgun (WGS) entry which is preliminary data.</text>
</comment>
<organism evidence="1 2">
    <name type="scientific">Rubrivivax rivuli</name>
    <dbReference type="NCBI Taxonomy" id="1862385"/>
    <lineage>
        <taxon>Bacteria</taxon>
        <taxon>Pseudomonadati</taxon>
        <taxon>Pseudomonadota</taxon>
        <taxon>Betaproteobacteria</taxon>
        <taxon>Burkholderiales</taxon>
        <taxon>Sphaerotilaceae</taxon>
        <taxon>Rubrivivax</taxon>
    </lineage>
</organism>
<gene>
    <name evidence="1" type="ORF">EOE66_21500</name>
</gene>
<sequence>MGMTRNEAWLVARQCAQACGTYVVPFEPPEWALVAIQAAANGVIPDLPASEVEKTLPLAPQCASVDVEL</sequence>
<proteinExistence type="predicted"/>